<dbReference type="GO" id="GO:0055085">
    <property type="term" value="P:transmembrane transport"/>
    <property type="evidence" value="ECO:0007669"/>
    <property type="project" value="UniProtKB-ARBA"/>
</dbReference>
<evidence type="ECO:0000313" key="8">
    <source>
        <dbReference type="Proteomes" id="UP000675554"/>
    </source>
</evidence>
<dbReference type="NCBIfam" id="NF008453">
    <property type="entry name" value="PRK11308.1"/>
    <property type="match status" value="2"/>
</dbReference>
<dbReference type="PANTHER" id="PTHR43776:SF7">
    <property type="entry name" value="D,D-DIPEPTIDE TRANSPORT ATP-BINDING PROTEIN DDPF-RELATED"/>
    <property type="match status" value="1"/>
</dbReference>
<organism evidence="7 8">
    <name type="scientific">Streptomyces daliensis</name>
    <dbReference type="NCBI Taxonomy" id="299421"/>
    <lineage>
        <taxon>Bacteria</taxon>
        <taxon>Bacillati</taxon>
        <taxon>Actinomycetota</taxon>
        <taxon>Actinomycetes</taxon>
        <taxon>Kitasatosporales</taxon>
        <taxon>Streptomycetaceae</taxon>
        <taxon>Streptomyces</taxon>
    </lineage>
</organism>
<feature type="compositionally biased region" description="Polar residues" evidence="5">
    <location>
        <begin position="1"/>
        <end position="10"/>
    </location>
</feature>
<protein>
    <submittedName>
        <fullName evidence="7">ABC transporter ATP-binding protein</fullName>
    </submittedName>
</protein>
<dbReference type="Pfam" id="PF00005">
    <property type="entry name" value="ABC_tran"/>
    <property type="match status" value="2"/>
</dbReference>
<dbReference type="EMBL" id="JAGSMN010000144">
    <property type="protein sequence ID" value="MBR7672864.1"/>
    <property type="molecule type" value="Genomic_DNA"/>
</dbReference>
<reference evidence="7" key="1">
    <citation type="submission" date="2021-04" db="EMBL/GenBank/DDBJ databases">
        <title>Sequencing of actinobacteria type strains.</title>
        <authorList>
            <person name="Nguyen G.-S."/>
            <person name="Wentzel A."/>
        </authorList>
    </citation>
    <scope>NUCLEOTIDE SEQUENCE</scope>
    <source>
        <strain evidence="7">DSM 42095</strain>
    </source>
</reference>
<dbReference type="InterPro" id="IPR003439">
    <property type="entry name" value="ABC_transporter-like_ATP-bd"/>
</dbReference>
<dbReference type="InterPro" id="IPR050319">
    <property type="entry name" value="ABC_transp_ATP-bind"/>
</dbReference>
<dbReference type="InterPro" id="IPR017871">
    <property type="entry name" value="ABC_transporter-like_CS"/>
</dbReference>
<evidence type="ECO:0000259" key="6">
    <source>
        <dbReference type="PROSITE" id="PS50893"/>
    </source>
</evidence>
<keyword evidence="3" id="KW-0547">Nucleotide-binding</keyword>
<keyword evidence="4 7" id="KW-0067">ATP-binding</keyword>
<dbReference type="PANTHER" id="PTHR43776">
    <property type="entry name" value="TRANSPORT ATP-BINDING PROTEIN"/>
    <property type="match status" value="1"/>
</dbReference>
<dbReference type="SMART" id="SM00382">
    <property type="entry name" value="AAA"/>
    <property type="match status" value="2"/>
</dbReference>
<dbReference type="AlphaFoldDB" id="A0A8T4IUD4"/>
<sequence length="585" mass="62189">MTHPAHSTRSAHPAGDTPRAADGATRAAPGAAHPAAEPAHPIAEVRGLTVAFGGTEAVRGVSLAVHAGECLAIVGESGSGKSVTARTLIGLTGPDADVSAESLRIEGKDATVYGDRQWRTVRGNRIGLVLQDALVSLDPLRRVGQEIAEALRLHRAMPRARAHERAVELLRSVGMPEPKVRAKQYPHELSGGLRQRALIASAIACEPALLIADEPTTALDVTVQAQILRLLAERKEAGTALLLISHDLAVVAQLADRVMVMKDGAMVEEGPTAQVLTAPTHPYTRELLAAVPAARREDVRQARPEARPAESARGPAGETLIEARGLVKSYKDRRVVKDVSFALRQGETLGLVGESGSGKTTLARLVLGLTDPDEGEVLVGGRSWAALSPSERRAVRPGLQVVYQDPLSSFDPRFSVWRVLEEALGAGGVPRARRRERAGELLRQVGLDASLLERRPLRLSGGQRQRVAIARALATEPRVIVCDEPVSALDVTVQAQVLDLLAGLQAELGVAYLFISHDLGVVRQVSDRVAVLKDGAVVETGEAAEVFGAPRHTYTRELLAAVPRLPRDAAPPGRHRGPDPSEAPS</sequence>
<dbReference type="CDD" id="cd03257">
    <property type="entry name" value="ABC_NikE_OppD_transporters"/>
    <property type="match status" value="2"/>
</dbReference>
<dbReference type="GO" id="GO:0016887">
    <property type="term" value="F:ATP hydrolysis activity"/>
    <property type="evidence" value="ECO:0007669"/>
    <property type="project" value="InterPro"/>
</dbReference>
<feature type="domain" description="ABC transporter" evidence="6">
    <location>
        <begin position="43"/>
        <end position="288"/>
    </location>
</feature>
<feature type="compositionally biased region" description="Low complexity" evidence="5">
    <location>
        <begin position="16"/>
        <end position="39"/>
    </location>
</feature>
<evidence type="ECO:0000256" key="1">
    <source>
        <dbReference type="ARBA" id="ARBA00005417"/>
    </source>
</evidence>
<evidence type="ECO:0000256" key="3">
    <source>
        <dbReference type="ARBA" id="ARBA00022741"/>
    </source>
</evidence>
<gene>
    <name evidence="7" type="ORF">KDA82_07515</name>
</gene>
<evidence type="ECO:0000256" key="4">
    <source>
        <dbReference type="ARBA" id="ARBA00022840"/>
    </source>
</evidence>
<dbReference type="SUPFAM" id="SSF52540">
    <property type="entry name" value="P-loop containing nucleoside triphosphate hydrolases"/>
    <property type="match status" value="2"/>
</dbReference>
<dbReference type="Proteomes" id="UP000675554">
    <property type="component" value="Unassembled WGS sequence"/>
</dbReference>
<evidence type="ECO:0000256" key="5">
    <source>
        <dbReference type="SAM" id="MobiDB-lite"/>
    </source>
</evidence>
<dbReference type="InterPro" id="IPR013563">
    <property type="entry name" value="Oligopep_ABC_C"/>
</dbReference>
<dbReference type="GO" id="GO:0015833">
    <property type="term" value="P:peptide transport"/>
    <property type="evidence" value="ECO:0007669"/>
    <property type="project" value="InterPro"/>
</dbReference>
<dbReference type="NCBIfam" id="NF007739">
    <property type="entry name" value="PRK10419.1"/>
    <property type="match status" value="2"/>
</dbReference>
<dbReference type="PROSITE" id="PS50893">
    <property type="entry name" value="ABC_TRANSPORTER_2"/>
    <property type="match status" value="2"/>
</dbReference>
<keyword evidence="2" id="KW-0813">Transport</keyword>
<dbReference type="InterPro" id="IPR027417">
    <property type="entry name" value="P-loop_NTPase"/>
</dbReference>
<comment type="caution">
    <text evidence="7">The sequence shown here is derived from an EMBL/GenBank/DDBJ whole genome shotgun (WGS) entry which is preliminary data.</text>
</comment>
<evidence type="ECO:0000256" key="2">
    <source>
        <dbReference type="ARBA" id="ARBA00022448"/>
    </source>
</evidence>
<keyword evidence="8" id="KW-1185">Reference proteome</keyword>
<accession>A0A8T4IUD4</accession>
<name>A0A8T4IUD4_9ACTN</name>
<feature type="region of interest" description="Disordered" evidence="5">
    <location>
        <begin position="1"/>
        <end position="39"/>
    </location>
</feature>
<proteinExistence type="inferred from homology"/>
<dbReference type="PROSITE" id="PS00211">
    <property type="entry name" value="ABC_TRANSPORTER_1"/>
    <property type="match status" value="1"/>
</dbReference>
<feature type="domain" description="ABC transporter" evidence="6">
    <location>
        <begin position="321"/>
        <end position="559"/>
    </location>
</feature>
<dbReference type="InterPro" id="IPR003593">
    <property type="entry name" value="AAA+_ATPase"/>
</dbReference>
<dbReference type="Pfam" id="PF08352">
    <property type="entry name" value="oligo_HPY"/>
    <property type="match status" value="2"/>
</dbReference>
<dbReference type="FunFam" id="3.40.50.300:FF:000016">
    <property type="entry name" value="Oligopeptide ABC transporter ATP-binding component"/>
    <property type="match status" value="1"/>
</dbReference>
<dbReference type="GO" id="GO:0005524">
    <property type="term" value="F:ATP binding"/>
    <property type="evidence" value="ECO:0007669"/>
    <property type="project" value="UniProtKB-KW"/>
</dbReference>
<feature type="region of interest" description="Disordered" evidence="5">
    <location>
        <begin position="563"/>
        <end position="585"/>
    </location>
</feature>
<comment type="similarity">
    <text evidence="1">Belongs to the ABC transporter superfamily.</text>
</comment>
<dbReference type="Gene3D" id="3.40.50.300">
    <property type="entry name" value="P-loop containing nucleotide triphosphate hydrolases"/>
    <property type="match status" value="2"/>
</dbReference>
<evidence type="ECO:0000313" key="7">
    <source>
        <dbReference type="EMBL" id="MBR7672864.1"/>
    </source>
</evidence>